<feature type="transmembrane region" description="Helical" evidence="1">
    <location>
        <begin position="12"/>
        <end position="29"/>
    </location>
</feature>
<reference evidence="3" key="1">
    <citation type="journal article" date="2019" name="Int. J. Syst. Evol. Microbiol.">
        <title>The Global Catalogue of Microorganisms (GCM) 10K type strain sequencing project: providing services to taxonomists for standard genome sequencing and annotation.</title>
        <authorList>
            <consortium name="The Broad Institute Genomics Platform"/>
            <consortium name="The Broad Institute Genome Sequencing Center for Infectious Disease"/>
            <person name="Wu L."/>
            <person name="Ma J."/>
        </authorList>
    </citation>
    <scope>NUCLEOTIDE SEQUENCE [LARGE SCALE GENOMIC DNA]</scope>
    <source>
        <strain evidence="3">R28</strain>
    </source>
</reference>
<protein>
    <submittedName>
        <fullName evidence="2">Uncharacterized protein</fullName>
    </submittedName>
</protein>
<keyword evidence="1" id="KW-0812">Transmembrane</keyword>
<name>A0ABW4W231_9BACI</name>
<evidence type="ECO:0000313" key="2">
    <source>
        <dbReference type="EMBL" id="MFD2044743.1"/>
    </source>
</evidence>
<evidence type="ECO:0000313" key="3">
    <source>
        <dbReference type="Proteomes" id="UP001597383"/>
    </source>
</evidence>
<gene>
    <name evidence="2" type="ORF">ACFSJF_10735</name>
</gene>
<organism evidence="2 3">
    <name type="scientific">Ornithinibacillus salinisoli</name>
    <dbReference type="NCBI Taxonomy" id="1848459"/>
    <lineage>
        <taxon>Bacteria</taxon>
        <taxon>Bacillati</taxon>
        <taxon>Bacillota</taxon>
        <taxon>Bacilli</taxon>
        <taxon>Bacillales</taxon>
        <taxon>Bacillaceae</taxon>
        <taxon>Ornithinibacillus</taxon>
    </lineage>
</organism>
<dbReference type="RefSeq" id="WP_377556022.1">
    <property type="nucleotide sequence ID" value="NZ_JBHUMI010000014.1"/>
</dbReference>
<comment type="caution">
    <text evidence="2">The sequence shown here is derived from an EMBL/GenBank/DDBJ whole genome shotgun (WGS) entry which is preliminary data.</text>
</comment>
<proteinExistence type="predicted"/>
<evidence type="ECO:0000256" key="1">
    <source>
        <dbReference type="SAM" id="Phobius"/>
    </source>
</evidence>
<sequence>MWQLIMERVPSMIGIFCTLLAFLVPYVIYKVNQKFHREADPPWKREEKSSVKE</sequence>
<keyword evidence="1" id="KW-1133">Transmembrane helix</keyword>
<keyword evidence="3" id="KW-1185">Reference proteome</keyword>
<accession>A0ABW4W231</accession>
<keyword evidence="1" id="KW-0472">Membrane</keyword>
<dbReference type="EMBL" id="JBHUHQ010000015">
    <property type="protein sequence ID" value="MFD2044743.1"/>
    <property type="molecule type" value="Genomic_DNA"/>
</dbReference>
<dbReference type="Proteomes" id="UP001597383">
    <property type="component" value="Unassembled WGS sequence"/>
</dbReference>